<dbReference type="PANTHER" id="PTHR40761:SF1">
    <property type="entry name" value="CONSERVED INTEGRAL MEMBRANE ALANINE VALINE AND LEUCINE RICH PROTEIN-RELATED"/>
    <property type="match status" value="1"/>
</dbReference>
<sequence>MTLAVACALGAAFCFAVSTTMHQRAAKRQRRHHPLDPRLLLRLLRTRLWRLGWAPDVAGVGLQAVALRFGPLALVQPLMASGLFMAILIEAGWNRRRAGARDLLGATVGLVGLAAFLTAAEPQAGIPAPTAGAWWRVALGVGGVVAVALALSALVTGAARGALLGFAAGTLYGVAAALVKALTGGFHGDLRALVVDPLLPASAVVAVTGLVINQSAFQSGRIAAPLTALTLADPVVSVVLGVTAFRETITLGGPRVAVLALAVVAIVVGVWLAGTASPSSSGTGRVSPSTGGRPDP</sequence>
<evidence type="ECO:0000256" key="2">
    <source>
        <dbReference type="SAM" id="Phobius"/>
    </source>
</evidence>
<feature type="transmembrane region" description="Helical" evidence="2">
    <location>
        <begin position="224"/>
        <end position="245"/>
    </location>
</feature>
<evidence type="ECO:0000313" key="4">
    <source>
        <dbReference type="EMBL" id="KIR61810.1"/>
    </source>
</evidence>
<keyword evidence="2" id="KW-1133">Transmembrane helix</keyword>
<keyword evidence="5" id="KW-1185">Reference proteome</keyword>
<evidence type="ECO:0000256" key="3">
    <source>
        <dbReference type="SAM" id="SignalP"/>
    </source>
</evidence>
<feature type="transmembrane region" description="Helical" evidence="2">
    <location>
        <begin position="69"/>
        <end position="91"/>
    </location>
</feature>
<dbReference type="RefSeq" id="WP_043968967.1">
    <property type="nucleotide sequence ID" value="NZ_JBEZEN010000017.1"/>
</dbReference>
<evidence type="ECO:0008006" key="6">
    <source>
        <dbReference type="Google" id="ProtNLM"/>
    </source>
</evidence>
<evidence type="ECO:0000313" key="5">
    <source>
        <dbReference type="Proteomes" id="UP000032254"/>
    </source>
</evidence>
<accession>A0A0D0WWR7</accession>
<name>A0A0D0WWR7_9ACTN</name>
<dbReference type="PATRIC" id="fig|47853.6.peg.6367"/>
<keyword evidence="2" id="KW-0472">Membrane</keyword>
<organism evidence="4 5">
    <name type="scientific">Micromonospora haikouensis</name>
    <dbReference type="NCBI Taxonomy" id="686309"/>
    <lineage>
        <taxon>Bacteria</taxon>
        <taxon>Bacillati</taxon>
        <taxon>Actinomycetota</taxon>
        <taxon>Actinomycetes</taxon>
        <taxon>Micromonosporales</taxon>
        <taxon>Micromonosporaceae</taxon>
        <taxon>Micromonospora</taxon>
    </lineage>
</organism>
<dbReference type="GeneID" id="301308832"/>
<dbReference type="NCBIfam" id="NF038012">
    <property type="entry name" value="DMT_1"/>
    <property type="match status" value="1"/>
</dbReference>
<protein>
    <recommendedName>
        <fullName evidence="6">Magnesium transporter NIPA</fullName>
    </recommendedName>
</protein>
<reference evidence="4 5" key="1">
    <citation type="submission" date="2015-01" db="EMBL/GenBank/DDBJ databases">
        <title>Sequencing and annotation of Micromonospora carbonacea strain JXNU-1 genome.</title>
        <authorList>
            <person name="Long Z."/>
            <person name="Huang Y."/>
            <person name="Jiang Y."/>
        </authorList>
    </citation>
    <scope>NUCLEOTIDE SEQUENCE [LARGE SCALE GENOMIC DNA]</scope>
    <source>
        <strain evidence="4 5">JXNU-1</strain>
    </source>
</reference>
<dbReference type="OrthoDB" id="4229124at2"/>
<gene>
    <name evidence="4" type="ORF">TK50_30385</name>
</gene>
<dbReference type="PANTHER" id="PTHR40761">
    <property type="entry name" value="CONSERVED INTEGRAL MEMBRANE ALANINE VALINE AND LEUCINE RICH PROTEIN-RELATED"/>
    <property type="match status" value="1"/>
</dbReference>
<feature type="transmembrane region" description="Helical" evidence="2">
    <location>
        <begin position="103"/>
        <end position="121"/>
    </location>
</feature>
<dbReference type="EMBL" id="JXSX01000003">
    <property type="protein sequence ID" value="KIR61810.1"/>
    <property type="molecule type" value="Genomic_DNA"/>
</dbReference>
<dbReference type="AlphaFoldDB" id="A0A0D0WWR7"/>
<feature type="transmembrane region" description="Helical" evidence="2">
    <location>
        <begin position="133"/>
        <end position="155"/>
    </location>
</feature>
<feature type="transmembrane region" description="Helical" evidence="2">
    <location>
        <begin position="162"/>
        <end position="182"/>
    </location>
</feature>
<feature type="chain" id="PRO_5039583136" description="Magnesium transporter NIPA" evidence="3">
    <location>
        <begin position="17"/>
        <end position="296"/>
    </location>
</feature>
<proteinExistence type="predicted"/>
<keyword evidence="3" id="KW-0732">Signal</keyword>
<comment type="caution">
    <text evidence="4">The sequence shown here is derived from an EMBL/GenBank/DDBJ whole genome shotgun (WGS) entry which is preliminary data.</text>
</comment>
<dbReference type="Proteomes" id="UP000032254">
    <property type="component" value="Unassembled WGS sequence"/>
</dbReference>
<feature type="transmembrane region" description="Helical" evidence="2">
    <location>
        <begin position="257"/>
        <end position="276"/>
    </location>
</feature>
<feature type="signal peptide" evidence="3">
    <location>
        <begin position="1"/>
        <end position="16"/>
    </location>
</feature>
<feature type="region of interest" description="Disordered" evidence="1">
    <location>
        <begin position="276"/>
        <end position="296"/>
    </location>
</feature>
<keyword evidence="2" id="KW-0812">Transmembrane</keyword>
<evidence type="ECO:0000256" key="1">
    <source>
        <dbReference type="SAM" id="MobiDB-lite"/>
    </source>
</evidence>